<dbReference type="EMBL" id="CP139960">
    <property type="protein sequence ID" value="WQD36906.1"/>
    <property type="molecule type" value="Genomic_DNA"/>
</dbReference>
<reference evidence="1 2" key="1">
    <citation type="submission" date="2023-12" db="EMBL/GenBank/DDBJ databases">
        <title>Genome sequencing and assembly of bacterial species from a model synthetic community.</title>
        <authorList>
            <person name="Hogle S.L."/>
        </authorList>
    </citation>
    <scope>NUCLEOTIDE SEQUENCE [LARGE SCALE GENOMIC DNA]</scope>
    <source>
        <strain evidence="1 2">HAMBI_3031</strain>
    </source>
</reference>
<proteinExistence type="predicted"/>
<evidence type="ECO:0000313" key="1">
    <source>
        <dbReference type="EMBL" id="WQD36906.1"/>
    </source>
</evidence>
<dbReference type="RefSeq" id="WP_114793175.1">
    <property type="nucleotide sequence ID" value="NZ_CP139960.1"/>
</dbReference>
<protein>
    <submittedName>
        <fullName evidence="1">Uncharacterized protein</fullName>
    </submittedName>
</protein>
<dbReference type="Proteomes" id="UP001325680">
    <property type="component" value="Chromosome"/>
</dbReference>
<keyword evidence="2" id="KW-1185">Reference proteome</keyword>
<name>A0ABZ0W144_9BACT</name>
<sequence>MDKMEKLEAMNKVLRELEDVKNSETSVLKKVAQIEAENINLGINLLDKTLPDIHEYSDKSIETIESLLNEFTAYRDKFVKDNNLAPNEEVIS</sequence>
<gene>
    <name evidence="1" type="ORF">U0035_14635</name>
</gene>
<evidence type="ECO:0000313" key="2">
    <source>
        <dbReference type="Proteomes" id="UP001325680"/>
    </source>
</evidence>
<accession>A0ABZ0W144</accession>
<organism evidence="1 2">
    <name type="scientific">Niabella yanshanensis</name>
    <dbReference type="NCBI Taxonomy" id="577386"/>
    <lineage>
        <taxon>Bacteria</taxon>
        <taxon>Pseudomonadati</taxon>
        <taxon>Bacteroidota</taxon>
        <taxon>Chitinophagia</taxon>
        <taxon>Chitinophagales</taxon>
        <taxon>Chitinophagaceae</taxon>
        <taxon>Niabella</taxon>
    </lineage>
</organism>